<comment type="similarity">
    <text evidence="7">Belongs to the TIM14 family.</text>
</comment>
<name>A0A3B0WMD2_9ZZZZ</name>
<keyword evidence="2 9" id="KW-0812">Transmembrane</keyword>
<dbReference type="CDD" id="cd06257">
    <property type="entry name" value="DnaJ"/>
    <property type="match status" value="1"/>
</dbReference>
<dbReference type="EMBL" id="UOFD01000063">
    <property type="protein sequence ID" value="VAW53503.1"/>
    <property type="molecule type" value="Genomic_DNA"/>
</dbReference>
<accession>A0A3B0WMD2</accession>
<dbReference type="PANTHER" id="PTHR12763">
    <property type="match status" value="1"/>
</dbReference>
<dbReference type="InterPro" id="IPR001623">
    <property type="entry name" value="DnaJ_domain"/>
</dbReference>
<dbReference type="FunFam" id="1.10.287.110:FF:000001">
    <property type="entry name" value="Import inner membrane translocase subunit tim14"/>
    <property type="match status" value="1"/>
</dbReference>
<feature type="domain" description="J" evidence="10">
    <location>
        <begin position="121"/>
        <end position="171"/>
    </location>
</feature>
<evidence type="ECO:0000259" key="10">
    <source>
        <dbReference type="PROSITE" id="PS50076"/>
    </source>
</evidence>
<comment type="subcellular location">
    <subcellularLocation>
        <location evidence="1">Mitochondrion inner membrane</location>
        <topology evidence="1">Single-pass membrane protein</topology>
    </subcellularLocation>
</comment>
<dbReference type="SUPFAM" id="SSF46565">
    <property type="entry name" value="Chaperone J-domain"/>
    <property type="match status" value="1"/>
</dbReference>
<evidence type="ECO:0000256" key="4">
    <source>
        <dbReference type="ARBA" id="ARBA00022989"/>
    </source>
</evidence>
<gene>
    <name evidence="11" type="ORF">MNBD_GAMMA06-728</name>
</gene>
<evidence type="ECO:0000256" key="8">
    <source>
        <dbReference type="SAM" id="MobiDB-lite"/>
    </source>
</evidence>
<evidence type="ECO:0000313" key="11">
    <source>
        <dbReference type="EMBL" id="VAW53503.1"/>
    </source>
</evidence>
<feature type="transmembrane region" description="Helical" evidence="9">
    <location>
        <begin position="56"/>
        <end position="72"/>
    </location>
</feature>
<feature type="region of interest" description="Disordered" evidence="8">
    <location>
        <begin position="89"/>
        <end position="114"/>
    </location>
</feature>
<evidence type="ECO:0000256" key="2">
    <source>
        <dbReference type="ARBA" id="ARBA00022692"/>
    </source>
</evidence>
<keyword evidence="6 9" id="KW-0472">Membrane</keyword>
<proteinExistence type="inferred from homology"/>
<dbReference type="GO" id="GO:0005743">
    <property type="term" value="C:mitochondrial inner membrane"/>
    <property type="evidence" value="ECO:0007669"/>
    <property type="project" value="UniProtKB-SubCell"/>
</dbReference>
<keyword evidence="3" id="KW-0999">Mitochondrion inner membrane</keyword>
<keyword evidence="5" id="KW-0496">Mitochondrion</keyword>
<evidence type="ECO:0000256" key="7">
    <source>
        <dbReference type="ARBA" id="ARBA00038105"/>
    </source>
</evidence>
<evidence type="ECO:0000256" key="1">
    <source>
        <dbReference type="ARBA" id="ARBA00004434"/>
    </source>
</evidence>
<dbReference type="AlphaFoldDB" id="A0A3B0WMD2"/>
<organism evidence="11">
    <name type="scientific">hydrothermal vent metagenome</name>
    <dbReference type="NCBI Taxonomy" id="652676"/>
    <lineage>
        <taxon>unclassified sequences</taxon>
        <taxon>metagenomes</taxon>
        <taxon>ecological metagenomes</taxon>
    </lineage>
</organism>
<keyword evidence="4 9" id="KW-1133">Transmembrane helix</keyword>
<feature type="transmembrane region" description="Helical" evidence="9">
    <location>
        <begin position="6"/>
        <end position="21"/>
    </location>
</feature>
<protein>
    <submittedName>
        <fullName evidence="11">DnaJ domain protein</fullName>
    </submittedName>
</protein>
<dbReference type="SMART" id="SM00271">
    <property type="entry name" value="DnaJ"/>
    <property type="match status" value="1"/>
</dbReference>
<feature type="compositionally biased region" description="Low complexity" evidence="8">
    <location>
        <begin position="96"/>
        <end position="114"/>
    </location>
</feature>
<dbReference type="PANTHER" id="PTHR12763:SF28">
    <property type="entry name" value="GEO10507P1-RELATED"/>
    <property type="match status" value="1"/>
</dbReference>
<dbReference type="PROSITE" id="PS50076">
    <property type="entry name" value="DNAJ_2"/>
    <property type="match status" value="1"/>
</dbReference>
<dbReference type="Gene3D" id="1.10.287.110">
    <property type="entry name" value="DnaJ domain"/>
    <property type="match status" value="1"/>
</dbReference>
<evidence type="ECO:0000256" key="3">
    <source>
        <dbReference type="ARBA" id="ARBA00022792"/>
    </source>
</evidence>
<dbReference type="InterPro" id="IPR036869">
    <property type="entry name" value="J_dom_sf"/>
</dbReference>
<evidence type="ECO:0000256" key="9">
    <source>
        <dbReference type="SAM" id="Phobius"/>
    </source>
</evidence>
<sequence length="171" mass="19042">MVRLIILIAVAAIALILWHKISKTKGEKRKKMILWSIIGSVLAILAVLAVTGHLNIITAMIAGAVALLPRAIQMAKYLPFINRLYQQHGRQHGQQHKQQNARQNNQQQSQANAKQNMSVDEALQVLGLEASYTEDDVVQAHRRMMQKVHPDRGGSDYLAAQINQAKEVLLG</sequence>
<evidence type="ECO:0000256" key="6">
    <source>
        <dbReference type="ARBA" id="ARBA00023136"/>
    </source>
</evidence>
<reference evidence="11" key="1">
    <citation type="submission" date="2018-06" db="EMBL/GenBank/DDBJ databases">
        <authorList>
            <person name="Zhirakovskaya E."/>
        </authorList>
    </citation>
    <scope>NUCLEOTIDE SEQUENCE</scope>
</reference>
<evidence type="ECO:0000256" key="5">
    <source>
        <dbReference type="ARBA" id="ARBA00023128"/>
    </source>
</evidence>